<evidence type="ECO:0000313" key="3">
    <source>
        <dbReference type="Proteomes" id="UP000002051"/>
    </source>
</evidence>
<dbReference type="Proteomes" id="UP000002051">
    <property type="component" value="Unassembled WGS sequence"/>
</dbReference>
<dbReference type="AlphaFoldDB" id="G7L2Z9"/>
<keyword evidence="3" id="KW-1185">Reference proteome</keyword>
<gene>
    <name evidence="1" type="ordered locus">MTR_7g116620</name>
</gene>
<dbReference type="HOGENOM" id="CLU_1858239_0_0_1"/>
<reference evidence="1 3" key="1">
    <citation type="journal article" date="2011" name="Nature">
        <title>The Medicago genome provides insight into the evolution of rhizobial symbioses.</title>
        <authorList>
            <person name="Young N.D."/>
            <person name="Debelle F."/>
            <person name="Oldroyd G.E."/>
            <person name="Geurts R."/>
            <person name="Cannon S.B."/>
            <person name="Udvardi M.K."/>
            <person name="Benedito V.A."/>
            <person name="Mayer K.F."/>
            <person name="Gouzy J."/>
            <person name="Schoof H."/>
            <person name="Van de Peer Y."/>
            <person name="Proost S."/>
            <person name="Cook D.R."/>
            <person name="Meyers B.C."/>
            <person name="Spannagl M."/>
            <person name="Cheung F."/>
            <person name="De Mita S."/>
            <person name="Krishnakumar V."/>
            <person name="Gundlach H."/>
            <person name="Zhou S."/>
            <person name="Mudge J."/>
            <person name="Bharti A.K."/>
            <person name="Murray J.D."/>
            <person name="Naoumkina M.A."/>
            <person name="Rosen B."/>
            <person name="Silverstein K.A."/>
            <person name="Tang H."/>
            <person name="Rombauts S."/>
            <person name="Zhao P.X."/>
            <person name="Zhou P."/>
            <person name="Barbe V."/>
            <person name="Bardou P."/>
            <person name="Bechner M."/>
            <person name="Bellec A."/>
            <person name="Berger A."/>
            <person name="Berges H."/>
            <person name="Bidwell S."/>
            <person name="Bisseling T."/>
            <person name="Choisne N."/>
            <person name="Couloux A."/>
            <person name="Denny R."/>
            <person name="Deshpande S."/>
            <person name="Dai X."/>
            <person name="Doyle J.J."/>
            <person name="Dudez A.M."/>
            <person name="Farmer A.D."/>
            <person name="Fouteau S."/>
            <person name="Franken C."/>
            <person name="Gibelin C."/>
            <person name="Gish J."/>
            <person name="Goldstein S."/>
            <person name="Gonzalez A.J."/>
            <person name="Green P.J."/>
            <person name="Hallab A."/>
            <person name="Hartog M."/>
            <person name="Hua A."/>
            <person name="Humphray S.J."/>
            <person name="Jeong D.H."/>
            <person name="Jing Y."/>
            <person name="Jocker A."/>
            <person name="Kenton S.M."/>
            <person name="Kim D.J."/>
            <person name="Klee K."/>
            <person name="Lai H."/>
            <person name="Lang C."/>
            <person name="Lin S."/>
            <person name="Macmil S.L."/>
            <person name="Magdelenat G."/>
            <person name="Matthews L."/>
            <person name="McCorrison J."/>
            <person name="Monaghan E.L."/>
            <person name="Mun J.H."/>
            <person name="Najar F.Z."/>
            <person name="Nicholson C."/>
            <person name="Noirot C."/>
            <person name="O'Bleness M."/>
            <person name="Paule C.R."/>
            <person name="Poulain J."/>
            <person name="Prion F."/>
            <person name="Qin B."/>
            <person name="Qu C."/>
            <person name="Retzel E.F."/>
            <person name="Riddle C."/>
            <person name="Sallet E."/>
            <person name="Samain S."/>
            <person name="Samson N."/>
            <person name="Sanders I."/>
            <person name="Saurat O."/>
            <person name="Scarpelli C."/>
            <person name="Schiex T."/>
            <person name="Segurens B."/>
            <person name="Severin A.J."/>
            <person name="Sherrier D.J."/>
            <person name="Shi R."/>
            <person name="Sims S."/>
            <person name="Singer S.R."/>
            <person name="Sinharoy S."/>
            <person name="Sterck L."/>
            <person name="Viollet A."/>
            <person name="Wang B.B."/>
            <person name="Wang K."/>
            <person name="Wang M."/>
            <person name="Wang X."/>
            <person name="Warfsmann J."/>
            <person name="Weissenbach J."/>
            <person name="White D.D."/>
            <person name="White J.D."/>
            <person name="Wiley G.B."/>
            <person name="Wincker P."/>
            <person name="Xing Y."/>
            <person name="Yang L."/>
            <person name="Yao Z."/>
            <person name="Ying F."/>
            <person name="Zhai J."/>
            <person name="Zhou L."/>
            <person name="Zuber A."/>
            <person name="Denarie J."/>
            <person name="Dixon R.A."/>
            <person name="May G.D."/>
            <person name="Schwartz D.C."/>
            <person name="Rogers J."/>
            <person name="Quetier F."/>
            <person name="Town C.D."/>
            <person name="Roe B.A."/>
        </authorList>
    </citation>
    <scope>NUCLEOTIDE SEQUENCE [LARGE SCALE GENOMIC DNA]</scope>
    <source>
        <strain evidence="1">A17</strain>
        <strain evidence="2 3">cv. Jemalong A17</strain>
    </source>
</reference>
<evidence type="ECO:0000313" key="2">
    <source>
        <dbReference type="EnsemblPlants" id="AES82723"/>
    </source>
</evidence>
<sequence>MKTANTKLWNNVSETSTQVKCVKAIQLLDDWKESCARYLSACSSATFLNNRMSEKLLAFFQAMRWIFDLQLGSVDFQMVFKSVVVFIATKFITPNLAILLVTADFNFFTYFKKSHVEFVRRQTNEQTHILACCIGSHS</sequence>
<dbReference type="PaxDb" id="3880-AES82723"/>
<keyword evidence="1" id="KW-0472">Membrane</keyword>
<dbReference type="EnsemblPlants" id="AES82723">
    <property type="protein sequence ID" value="AES82723"/>
    <property type="gene ID" value="MTR_7g116620"/>
</dbReference>
<organism evidence="1 3">
    <name type="scientific">Medicago truncatula</name>
    <name type="common">Barrel medic</name>
    <name type="synonym">Medicago tribuloides</name>
    <dbReference type="NCBI Taxonomy" id="3880"/>
    <lineage>
        <taxon>Eukaryota</taxon>
        <taxon>Viridiplantae</taxon>
        <taxon>Streptophyta</taxon>
        <taxon>Embryophyta</taxon>
        <taxon>Tracheophyta</taxon>
        <taxon>Spermatophyta</taxon>
        <taxon>Magnoliopsida</taxon>
        <taxon>eudicotyledons</taxon>
        <taxon>Gunneridae</taxon>
        <taxon>Pentapetalae</taxon>
        <taxon>rosids</taxon>
        <taxon>fabids</taxon>
        <taxon>Fabales</taxon>
        <taxon>Fabaceae</taxon>
        <taxon>Papilionoideae</taxon>
        <taxon>50 kb inversion clade</taxon>
        <taxon>NPAAA clade</taxon>
        <taxon>Hologalegina</taxon>
        <taxon>IRL clade</taxon>
        <taxon>Trifolieae</taxon>
        <taxon>Medicago</taxon>
    </lineage>
</organism>
<evidence type="ECO:0000313" key="1">
    <source>
        <dbReference type="EMBL" id="AES82723.2"/>
    </source>
</evidence>
<dbReference type="EMBL" id="CM001223">
    <property type="protein sequence ID" value="AES82723.2"/>
    <property type="molecule type" value="Genomic_DNA"/>
</dbReference>
<name>G7L2Z9_MEDTR</name>
<protein>
    <submittedName>
        <fullName evidence="1">Transmembrane protein, putative</fullName>
    </submittedName>
</protein>
<accession>A0A0C3WGH0</accession>
<reference evidence="1 3" key="2">
    <citation type="journal article" date="2014" name="BMC Genomics">
        <title>An improved genome release (version Mt4.0) for the model legume Medicago truncatula.</title>
        <authorList>
            <person name="Tang H."/>
            <person name="Krishnakumar V."/>
            <person name="Bidwell S."/>
            <person name="Rosen B."/>
            <person name="Chan A."/>
            <person name="Zhou S."/>
            <person name="Gentzbittel L."/>
            <person name="Childs K.L."/>
            <person name="Yandell M."/>
            <person name="Gundlach H."/>
            <person name="Mayer K.F."/>
            <person name="Schwartz D.C."/>
            <person name="Town C.D."/>
        </authorList>
    </citation>
    <scope>GENOME REANNOTATION</scope>
    <source>
        <strain evidence="2 3">cv. Jemalong A17</strain>
    </source>
</reference>
<accession>G7L2Z9</accession>
<reference evidence="2" key="3">
    <citation type="submission" date="2015-04" db="UniProtKB">
        <authorList>
            <consortium name="EnsemblPlants"/>
        </authorList>
    </citation>
    <scope>IDENTIFICATION</scope>
    <source>
        <strain evidence="2">cv. Jemalong A17</strain>
    </source>
</reference>
<proteinExistence type="predicted"/>
<keyword evidence="1" id="KW-0812">Transmembrane</keyword>